<dbReference type="GO" id="GO:0070402">
    <property type="term" value="F:NADPH binding"/>
    <property type="evidence" value="ECO:0007669"/>
    <property type="project" value="TreeGrafter"/>
</dbReference>
<dbReference type="Pfam" id="PF00107">
    <property type="entry name" value="ADH_zinc_N"/>
    <property type="match status" value="1"/>
</dbReference>
<reference evidence="4 5" key="1">
    <citation type="submission" date="2019-03" db="EMBL/GenBank/DDBJ databases">
        <title>Genomic Encyclopedia of Type Strains, Phase III (KMG-III): the genomes of soil and plant-associated and newly described type strains.</title>
        <authorList>
            <person name="Whitman W."/>
        </authorList>
    </citation>
    <scope>NUCLEOTIDE SEQUENCE [LARGE SCALE GENOMIC DNA]</scope>
    <source>
        <strain evidence="4 5">VKM Ac-2573</strain>
    </source>
</reference>
<accession>A0A4R8C8L0</accession>
<dbReference type="RefSeq" id="WP_134105048.1">
    <property type="nucleotide sequence ID" value="NZ_SODP01000002.1"/>
</dbReference>
<dbReference type="GO" id="GO:0005829">
    <property type="term" value="C:cytosol"/>
    <property type="evidence" value="ECO:0007669"/>
    <property type="project" value="TreeGrafter"/>
</dbReference>
<protein>
    <submittedName>
        <fullName evidence="4">NADPH2:quinone reductase</fullName>
    </submittedName>
</protein>
<dbReference type="Gene3D" id="3.40.50.720">
    <property type="entry name" value="NAD(P)-binding Rossmann-like Domain"/>
    <property type="match status" value="1"/>
</dbReference>
<evidence type="ECO:0000313" key="5">
    <source>
        <dbReference type="Proteomes" id="UP000295146"/>
    </source>
</evidence>
<dbReference type="PANTHER" id="PTHR48106">
    <property type="entry name" value="QUINONE OXIDOREDUCTASE PIG3-RELATED"/>
    <property type="match status" value="1"/>
</dbReference>
<organism evidence="4 5">
    <name type="scientific">Kribbella pratensis</name>
    <dbReference type="NCBI Taxonomy" id="2512112"/>
    <lineage>
        <taxon>Bacteria</taxon>
        <taxon>Bacillati</taxon>
        <taxon>Actinomycetota</taxon>
        <taxon>Actinomycetes</taxon>
        <taxon>Propionibacteriales</taxon>
        <taxon>Kribbellaceae</taxon>
        <taxon>Kribbella</taxon>
    </lineage>
</organism>
<feature type="domain" description="Enoyl reductase (ER)" evidence="3">
    <location>
        <begin position="13"/>
        <end position="321"/>
    </location>
</feature>
<dbReference type="InterPro" id="IPR013154">
    <property type="entry name" value="ADH-like_N"/>
</dbReference>
<keyword evidence="2" id="KW-0560">Oxidoreductase</keyword>
<dbReference type="AlphaFoldDB" id="A0A4R8C8L0"/>
<name>A0A4R8C8L0_9ACTN</name>
<dbReference type="InterPro" id="IPR036291">
    <property type="entry name" value="NAD(P)-bd_dom_sf"/>
</dbReference>
<dbReference type="SMART" id="SM00829">
    <property type="entry name" value="PKS_ER"/>
    <property type="match status" value="1"/>
</dbReference>
<keyword evidence="5" id="KW-1185">Reference proteome</keyword>
<dbReference type="Pfam" id="PF08240">
    <property type="entry name" value="ADH_N"/>
    <property type="match status" value="1"/>
</dbReference>
<evidence type="ECO:0000256" key="2">
    <source>
        <dbReference type="ARBA" id="ARBA00023002"/>
    </source>
</evidence>
<keyword evidence="1" id="KW-0521">NADP</keyword>
<dbReference type="GO" id="GO:0003960">
    <property type="term" value="F:quinone reductase (NADPH) activity"/>
    <property type="evidence" value="ECO:0007669"/>
    <property type="project" value="TreeGrafter"/>
</dbReference>
<dbReference type="GO" id="GO:0035925">
    <property type="term" value="F:mRNA 3'-UTR AU-rich region binding"/>
    <property type="evidence" value="ECO:0007669"/>
    <property type="project" value="TreeGrafter"/>
</dbReference>
<evidence type="ECO:0000313" key="4">
    <source>
        <dbReference type="EMBL" id="TDW69773.1"/>
    </source>
</evidence>
<evidence type="ECO:0000256" key="1">
    <source>
        <dbReference type="ARBA" id="ARBA00022857"/>
    </source>
</evidence>
<dbReference type="SUPFAM" id="SSF50129">
    <property type="entry name" value="GroES-like"/>
    <property type="match status" value="1"/>
</dbReference>
<dbReference type="SUPFAM" id="SSF51735">
    <property type="entry name" value="NAD(P)-binding Rossmann-fold domains"/>
    <property type="match status" value="1"/>
</dbReference>
<dbReference type="OrthoDB" id="4190732at2"/>
<dbReference type="InterPro" id="IPR013149">
    <property type="entry name" value="ADH-like_C"/>
</dbReference>
<gene>
    <name evidence="4" type="ORF">EV653_3803</name>
</gene>
<comment type="caution">
    <text evidence="4">The sequence shown here is derived from an EMBL/GenBank/DDBJ whole genome shotgun (WGS) entry which is preliminary data.</text>
</comment>
<dbReference type="PANTHER" id="PTHR48106:SF13">
    <property type="entry name" value="QUINONE OXIDOREDUCTASE-RELATED"/>
    <property type="match status" value="1"/>
</dbReference>
<evidence type="ECO:0000259" key="3">
    <source>
        <dbReference type="SMART" id="SM00829"/>
    </source>
</evidence>
<dbReference type="InterPro" id="IPR011032">
    <property type="entry name" value="GroES-like_sf"/>
</dbReference>
<dbReference type="InterPro" id="IPR020843">
    <property type="entry name" value="ER"/>
</dbReference>
<dbReference type="EMBL" id="SODP01000002">
    <property type="protein sequence ID" value="TDW69773.1"/>
    <property type="molecule type" value="Genomic_DNA"/>
</dbReference>
<dbReference type="Proteomes" id="UP000295146">
    <property type="component" value="Unassembled WGS sequence"/>
</dbReference>
<dbReference type="Gene3D" id="3.90.180.10">
    <property type="entry name" value="Medium-chain alcohol dehydrogenases, catalytic domain"/>
    <property type="match status" value="1"/>
</dbReference>
<sequence length="328" mass="33162">MHAVIFDQPAADGSATRVGDVEVPVAGPGEVTIDVRAAGVNFIDVMARRGDPGYATGWPFVPGLEAAGTIRALGPGVDGLAVGMPVVAFTTAGGLAEVVKVPAGLVSPIPAGLTFETAAAVPGTLTTAVLLLRSLRPGGSVLVHSAGGGLGQALARVARRQEAGLILGTVGHSSRSAGAERAGYDAVLVRDDGLSAAVLRRTDGRGVDLILDSQGTKWIDKDLELVAPTGRIMLYGNASGAALDAIPTGRLFATNAMVGAFSMRGLAARAPWLIAEAQSEALDAVARGELPVEVTPLEGLQQVAGAQQALADGRGEGKYVVTLPSRAD</sequence>
<proteinExistence type="predicted"/>